<keyword evidence="3" id="KW-1185">Reference proteome</keyword>
<dbReference type="Proteomes" id="UP000218334">
    <property type="component" value="Unassembled WGS sequence"/>
</dbReference>
<feature type="transmembrane region" description="Helical" evidence="1">
    <location>
        <begin position="16"/>
        <end position="38"/>
    </location>
</feature>
<organism evidence="2 3">
    <name type="scientific">Armillaria solidipes</name>
    <dbReference type="NCBI Taxonomy" id="1076256"/>
    <lineage>
        <taxon>Eukaryota</taxon>
        <taxon>Fungi</taxon>
        <taxon>Dikarya</taxon>
        <taxon>Basidiomycota</taxon>
        <taxon>Agaricomycotina</taxon>
        <taxon>Agaricomycetes</taxon>
        <taxon>Agaricomycetidae</taxon>
        <taxon>Agaricales</taxon>
        <taxon>Marasmiineae</taxon>
        <taxon>Physalacriaceae</taxon>
        <taxon>Armillaria</taxon>
    </lineage>
</organism>
<keyword evidence="1" id="KW-0472">Membrane</keyword>
<keyword evidence="1" id="KW-0812">Transmembrane</keyword>
<name>A0A2H3CJQ8_9AGAR</name>
<evidence type="ECO:0000313" key="3">
    <source>
        <dbReference type="Proteomes" id="UP000218334"/>
    </source>
</evidence>
<evidence type="ECO:0000313" key="2">
    <source>
        <dbReference type="EMBL" id="PBK78638.1"/>
    </source>
</evidence>
<evidence type="ECO:0000256" key="1">
    <source>
        <dbReference type="SAM" id="Phobius"/>
    </source>
</evidence>
<dbReference type="EMBL" id="KZ293415">
    <property type="protein sequence ID" value="PBK78638.1"/>
    <property type="molecule type" value="Genomic_DNA"/>
</dbReference>
<reference evidence="3" key="1">
    <citation type="journal article" date="2017" name="Nat. Ecol. Evol.">
        <title>Genome expansion and lineage-specific genetic innovations in the forest pathogenic fungi Armillaria.</title>
        <authorList>
            <person name="Sipos G."/>
            <person name="Prasanna A.N."/>
            <person name="Walter M.C."/>
            <person name="O'Connor E."/>
            <person name="Balint B."/>
            <person name="Krizsan K."/>
            <person name="Kiss B."/>
            <person name="Hess J."/>
            <person name="Varga T."/>
            <person name="Slot J."/>
            <person name="Riley R."/>
            <person name="Boka B."/>
            <person name="Rigling D."/>
            <person name="Barry K."/>
            <person name="Lee J."/>
            <person name="Mihaltcheva S."/>
            <person name="LaButti K."/>
            <person name="Lipzen A."/>
            <person name="Waldron R."/>
            <person name="Moloney N.M."/>
            <person name="Sperisen C."/>
            <person name="Kredics L."/>
            <person name="Vagvoelgyi C."/>
            <person name="Patrignani A."/>
            <person name="Fitzpatrick D."/>
            <person name="Nagy I."/>
            <person name="Doyle S."/>
            <person name="Anderson J.B."/>
            <person name="Grigoriev I.V."/>
            <person name="Gueldener U."/>
            <person name="Muensterkoetter M."/>
            <person name="Nagy L.G."/>
        </authorList>
    </citation>
    <scope>NUCLEOTIDE SEQUENCE [LARGE SCALE GENOMIC DNA]</scope>
    <source>
        <strain evidence="3">28-4</strain>
    </source>
</reference>
<feature type="non-terminal residue" evidence="2">
    <location>
        <position position="1"/>
    </location>
</feature>
<proteinExistence type="predicted"/>
<dbReference type="AlphaFoldDB" id="A0A2H3CJQ8"/>
<protein>
    <submittedName>
        <fullName evidence="2">Uncharacterized protein</fullName>
    </submittedName>
</protein>
<sequence length="115" mass="12801">VGLSRVYFPSGAAPVWPPWFLCISFSFLLALLIFFHVASSTICLSLPLSLLGHRSVHLDTFESDSVLRGNSFTDRVATLRPAYRPSIGLDSASCHDSVPRFWYWTNAMPLSLLLV</sequence>
<gene>
    <name evidence="2" type="ORF">ARMSODRAFT_947595</name>
</gene>
<accession>A0A2H3CJQ8</accession>
<keyword evidence="1" id="KW-1133">Transmembrane helix</keyword>